<feature type="compositionally biased region" description="Low complexity" evidence="1">
    <location>
        <begin position="26"/>
        <end position="38"/>
    </location>
</feature>
<keyword evidence="3" id="KW-1185">Reference proteome</keyword>
<feature type="compositionally biased region" description="Basic and acidic residues" evidence="1">
    <location>
        <begin position="88"/>
        <end position="103"/>
    </location>
</feature>
<dbReference type="Proteomes" id="UP000799291">
    <property type="component" value="Unassembled WGS sequence"/>
</dbReference>
<evidence type="ECO:0000313" key="2">
    <source>
        <dbReference type="EMBL" id="KAF2683777.1"/>
    </source>
</evidence>
<dbReference type="AlphaFoldDB" id="A0A6G1IZU2"/>
<feature type="region of interest" description="Disordered" evidence="1">
    <location>
        <begin position="55"/>
        <end position="121"/>
    </location>
</feature>
<proteinExistence type="predicted"/>
<feature type="region of interest" description="Disordered" evidence="1">
    <location>
        <begin position="1"/>
        <end position="40"/>
    </location>
</feature>
<organism evidence="2 3">
    <name type="scientific">Lentithecium fluviatile CBS 122367</name>
    <dbReference type="NCBI Taxonomy" id="1168545"/>
    <lineage>
        <taxon>Eukaryota</taxon>
        <taxon>Fungi</taxon>
        <taxon>Dikarya</taxon>
        <taxon>Ascomycota</taxon>
        <taxon>Pezizomycotina</taxon>
        <taxon>Dothideomycetes</taxon>
        <taxon>Pleosporomycetidae</taxon>
        <taxon>Pleosporales</taxon>
        <taxon>Massarineae</taxon>
        <taxon>Lentitheciaceae</taxon>
        <taxon>Lentithecium</taxon>
    </lineage>
</organism>
<evidence type="ECO:0000313" key="3">
    <source>
        <dbReference type="Proteomes" id="UP000799291"/>
    </source>
</evidence>
<reference evidence="2" key="1">
    <citation type="journal article" date="2020" name="Stud. Mycol.">
        <title>101 Dothideomycetes genomes: a test case for predicting lifestyles and emergence of pathogens.</title>
        <authorList>
            <person name="Haridas S."/>
            <person name="Albert R."/>
            <person name="Binder M."/>
            <person name="Bloem J."/>
            <person name="Labutti K."/>
            <person name="Salamov A."/>
            <person name="Andreopoulos B."/>
            <person name="Baker S."/>
            <person name="Barry K."/>
            <person name="Bills G."/>
            <person name="Bluhm B."/>
            <person name="Cannon C."/>
            <person name="Castanera R."/>
            <person name="Culley D."/>
            <person name="Daum C."/>
            <person name="Ezra D."/>
            <person name="Gonzalez J."/>
            <person name="Henrissat B."/>
            <person name="Kuo A."/>
            <person name="Liang C."/>
            <person name="Lipzen A."/>
            <person name="Lutzoni F."/>
            <person name="Magnuson J."/>
            <person name="Mondo S."/>
            <person name="Nolan M."/>
            <person name="Ohm R."/>
            <person name="Pangilinan J."/>
            <person name="Park H.-J."/>
            <person name="Ramirez L."/>
            <person name="Alfaro M."/>
            <person name="Sun H."/>
            <person name="Tritt A."/>
            <person name="Yoshinaga Y."/>
            <person name="Zwiers L.-H."/>
            <person name="Turgeon B."/>
            <person name="Goodwin S."/>
            <person name="Spatafora J."/>
            <person name="Crous P."/>
            <person name="Grigoriev I."/>
        </authorList>
    </citation>
    <scope>NUCLEOTIDE SEQUENCE</scope>
    <source>
        <strain evidence="2">CBS 122367</strain>
    </source>
</reference>
<accession>A0A6G1IZU2</accession>
<dbReference type="OrthoDB" id="3902208at2759"/>
<evidence type="ECO:0000256" key="1">
    <source>
        <dbReference type="SAM" id="MobiDB-lite"/>
    </source>
</evidence>
<protein>
    <submittedName>
        <fullName evidence="2">Uncharacterized protein</fullName>
    </submittedName>
</protein>
<gene>
    <name evidence="2" type="ORF">K458DRAFT_304367</name>
</gene>
<dbReference type="EMBL" id="MU005583">
    <property type="protein sequence ID" value="KAF2683777.1"/>
    <property type="molecule type" value="Genomic_DNA"/>
</dbReference>
<sequence length="121" mass="12684">MSKEQDHIPVTNEEPQEEEKKGSGGLLAPLGDPLGKALNTGLRPIGAPLEKVTGPLGNALGGTTRGALGPLLGKKEEKSELLGGNNKDSYESKPERIAGKEQTGENPLGLDNTGRWGFRDG</sequence>
<name>A0A6G1IZU2_9PLEO</name>